<feature type="domain" description="RlmL ferredoxin-like" evidence="5">
    <location>
        <begin position="124"/>
        <end position="180"/>
    </location>
</feature>
<gene>
    <name evidence="6" type="ORF">KFL_000660330</name>
</gene>
<dbReference type="Pfam" id="PF01170">
    <property type="entry name" value="UPF0020"/>
    <property type="match status" value="1"/>
</dbReference>
<keyword evidence="2" id="KW-0808">Transferase</keyword>
<dbReference type="OMA" id="YFATCIP"/>
<dbReference type="AlphaFoldDB" id="A0A1Y1HYJ7"/>
<evidence type="ECO:0000313" key="6">
    <source>
        <dbReference type="EMBL" id="GAQ80938.1"/>
    </source>
</evidence>
<dbReference type="PROSITE" id="PS01261">
    <property type="entry name" value="UPF0020"/>
    <property type="match status" value="1"/>
</dbReference>
<dbReference type="EMBL" id="DF237015">
    <property type="protein sequence ID" value="GAQ80938.1"/>
    <property type="molecule type" value="Genomic_DNA"/>
</dbReference>
<dbReference type="Gene3D" id="3.30.2130.30">
    <property type="match status" value="2"/>
</dbReference>
<feature type="domain" description="Ribosomal RNA large subunit methyltransferase K/L-like methyltransferase" evidence="4">
    <location>
        <begin position="428"/>
        <end position="618"/>
    </location>
</feature>
<dbReference type="InterPro" id="IPR000241">
    <property type="entry name" value="RlmKL-like_Mtase"/>
</dbReference>
<protein>
    <submittedName>
        <fullName evidence="6">Uncharacterized protein</fullName>
    </submittedName>
</protein>
<evidence type="ECO:0000259" key="4">
    <source>
        <dbReference type="Pfam" id="PF01170"/>
    </source>
</evidence>
<keyword evidence="7" id="KW-1185">Reference proteome</keyword>
<evidence type="ECO:0000259" key="5">
    <source>
        <dbReference type="Pfam" id="PF22020"/>
    </source>
</evidence>
<dbReference type="GO" id="GO:0003676">
    <property type="term" value="F:nucleic acid binding"/>
    <property type="evidence" value="ECO:0007669"/>
    <property type="project" value="InterPro"/>
</dbReference>
<dbReference type="PROSITE" id="PS00092">
    <property type="entry name" value="N6_MTASE"/>
    <property type="match status" value="1"/>
</dbReference>
<feature type="compositionally biased region" description="Basic and acidic residues" evidence="3">
    <location>
        <begin position="690"/>
        <end position="716"/>
    </location>
</feature>
<dbReference type="GO" id="GO:0008168">
    <property type="term" value="F:methyltransferase activity"/>
    <property type="evidence" value="ECO:0007669"/>
    <property type="project" value="UniProtKB-KW"/>
</dbReference>
<feature type="region of interest" description="Disordered" evidence="3">
    <location>
        <begin position="340"/>
        <end position="424"/>
    </location>
</feature>
<dbReference type="OrthoDB" id="416496at2759"/>
<dbReference type="Pfam" id="PF22020">
    <property type="entry name" value="RlmL_1st"/>
    <property type="match status" value="1"/>
</dbReference>
<dbReference type="GO" id="GO:0043527">
    <property type="term" value="C:tRNA methyltransferase complex"/>
    <property type="evidence" value="ECO:0007669"/>
    <property type="project" value="UniProtKB-ARBA"/>
</dbReference>
<dbReference type="Gene3D" id="3.40.50.150">
    <property type="entry name" value="Vaccinia Virus protein VP39"/>
    <property type="match status" value="1"/>
</dbReference>
<dbReference type="InterPro" id="IPR029063">
    <property type="entry name" value="SAM-dependent_MTases_sf"/>
</dbReference>
<feature type="compositionally biased region" description="Basic and acidic residues" evidence="3">
    <location>
        <begin position="656"/>
        <end position="677"/>
    </location>
</feature>
<reference evidence="6 7" key="1">
    <citation type="journal article" date="2014" name="Nat. Commun.">
        <title>Klebsormidium flaccidum genome reveals primary factors for plant terrestrial adaptation.</title>
        <authorList>
            <person name="Hori K."/>
            <person name="Maruyama F."/>
            <person name="Fujisawa T."/>
            <person name="Togashi T."/>
            <person name="Yamamoto N."/>
            <person name="Seo M."/>
            <person name="Sato S."/>
            <person name="Yamada T."/>
            <person name="Mori H."/>
            <person name="Tajima N."/>
            <person name="Moriyama T."/>
            <person name="Ikeuchi M."/>
            <person name="Watanabe M."/>
            <person name="Wada H."/>
            <person name="Kobayashi K."/>
            <person name="Saito M."/>
            <person name="Masuda T."/>
            <person name="Sasaki-Sekimoto Y."/>
            <person name="Mashiguchi K."/>
            <person name="Awai K."/>
            <person name="Shimojima M."/>
            <person name="Masuda S."/>
            <person name="Iwai M."/>
            <person name="Nobusawa T."/>
            <person name="Narise T."/>
            <person name="Kondo S."/>
            <person name="Saito H."/>
            <person name="Sato R."/>
            <person name="Murakawa M."/>
            <person name="Ihara Y."/>
            <person name="Oshima-Yamada Y."/>
            <person name="Ohtaka K."/>
            <person name="Satoh M."/>
            <person name="Sonobe K."/>
            <person name="Ishii M."/>
            <person name="Ohtani R."/>
            <person name="Kanamori-Sato M."/>
            <person name="Honoki R."/>
            <person name="Miyazaki D."/>
            <person name="Mochizuki H."/>
            <person name="Umetsu J."/>
            <person name="Higashi K."/>
            <person name="Shibata D."/>
            <person name="Kamiya Y."/>
            <person name="Sato N."/>
            <person name="Nakamura Y."/>
            <person name="Tabata S."/>
            <person name="Ida S."/>
            <person name="Kurokawa K."/>
            <person name="Ohta H."/>
        </authorList>
    </citation>
    <scope>NUCLEOTIDE SEQUENCE [LARGE SCALE GENOMIC DNA]</scope>
    <source>
        <strain evidence="6 7">NIES-2285</strain>
    </source>
</reference>
<dbReference type="PANTHER" id="PTHR47313">
    <property type="entry name" value="RIBOSOMAL RNA LARGE SUBUNIT METHYLTRANSFERASE K/L"/>
    <property type="match status" value="1"/>
</dbReference>
<dbReference type="SUPFAM" id="SSF53335">
    <property type="entry name" value="S-adenosyl-L-methionine-dependent methyltransferases"/>
    <property type="match status" value="1"/>
</dbReference>
<dbReference type="STRING" id="105231.A0A1Y1HYJ7"/>
<dbReference type="InterPro" id="IPR054170">
    <property type="entry name" value="RlmL_1st"/>
</dbReference>
<dbReference type="InterPro" id="IPR002052">
    <property type="entry name" value="DNA_methylase_N6_adenine_CS"/>
</dbReference>
<dbReference type="CDD" id="cd11715">
    <property type="entry name" value="THUMP_AdoMetMT"/>
    <property type="match status" value="1"/>
</dbReference>
<evidence type="ECO:0000256" key="2">
    <source>
        <dbReference type="ARBA" id="ARBA00022679"/>
    </source>
</evidence>
<feature type="region of interest" description="Disordered" evidence="3">
    <location>
        <begin position="639"/>
        <end position="716"/>
    </location>
</feature>
<dbReference type="PANTHER" id="PTHR47313:SF1">
    <property type="entry name" value="RIBOSOMAL RNA LARGE SUBUNIT METHYLTRANSFERASE K_L"/>
    <property type="match status" value="1"/>
</dbReference>
<keyword evidence="1" id="KW-0489">Methyltransferase</keyword>
<dbReference type="GO" id="GO:0032259">
    <property type="term" value="P:methylation"/>
    <property type="evidence" value="ECO:0007669"/>
    <property type="project" value="UniProtKB-KW"/>
</dbReference>
<organism evidence="6 7">
    <name type="scientific">Klebsormidium nitens</name>
    <name type="common">Green alga</name>
    <name type="synonym">Ulothrix nitens</name>
    <dbReference type="NCBI Taxonomy" id="105231"/>
    <lineage>
        <taxon>Eukaryota</taxon>
        <taxon>Viridiplantae</taxon>
        <taxon>Streptophyta</taxon>
        <taxon>Klebsormidiophyceae</taxon>
        <taxon>Klebsormidiales</taxon>
        <taxon>Klebsormidiaceae</taxon>
        <taxon>Klebsormidium</taxon>
    </lineage>
</organism>
<accession>A0A1Y1HYJ7</accession>
<dbReference type="Proteomes" id="UP000054558">
    <property type="component" value="Unassembled WGS sequence"/>
</dbReference>
<sequence length="716" mass="77927">MAACKTALQRVGKQSGLSRLLRPHNSSNLAIKACPLTKSQVPKQLSSCKLRALSEETNWKTPLTSPNAPPFSILHSNHSCTFHTALGGRRQPRTSHGGENSTTRNVRTEAANFELDAPTSEFRYFATCTPGLEKIVAEELASPLIDAQNVSPARAGVAFMGDLAVGYRANLWLRCAVRVLIHMAEGELVPWRPAGDEVYDFIRGAVDWQALLLVGGRNGARRFKESQLRTFWVDARVWDCSNVTHSGMVSVRAKDAICDAIRDTCQGLKPPPPENGANDADLPLFLTLYRDKATLYRDMSGVSLHKRGYRDAMHRASLNEGVAAGMLKLAGFGAGGFRAKRKGAESGGAGASPERGSGRRDNYDPEDGGESRQGVTLADHNMSSAATADGGLTSAALEVPDGNGRRLESHAEASASGRGDADEAQGGADVAQVLLDPMCGSGTLLIEAALMAANTAPGLLRRRWPFESWPDFDEQLWRQCVRDARSHQTDWPQGLRLLGNDIHPGALELCRKDATAARMIDAITLSQEDCVRYVPPAKPTHVVVNPPWGLRLETLDREAQEDEHYMLASAYQKLGAFLKDQCTGADVFLLSGNADATRNMRLRADRKWPLSVGGIDCRVLHYKVLPPLSEEGRRAIAEDKEARRQGGSQEGGSKSGRKEGGARYGVREGRPLEDSIKGRNTGGRGGGVKFDWRDDVDVEKAERSERDRESKTSVWS</sequence>
<proteinExistence type="predicted"/>
<evidence type="ECO:0000256" key="3">
    <source>
        <dbReference type="SAM" id="MobiDB-lite"/>
    </source>
</evidence>
<evidence type="ECO:0000313" key="7">
    <source>
        <dbReference type="Proteomes" id="UP000054558"/>
    </source>
</evidence>
<name>A0A1Y1HYJ7_KLENI</name>
<dbReference type="InterPro" id="IPR053943">
    <property type="entry name" value="RlmKL-like_Mtase_CS"/>
</dbReference>
<evidence type="ECO:0000256" key="1">
    <source>
        <dbReference type="ARBA" id="ARBA00022603"/>
    </source>
</evidence>